<evidence type="ECO:0000313" key="10">
    <source>
        <dbReference type="EMBL" id="MBD1421294.1"/>
    </source>
</evidence>
<keyword evidence="4" id="KW-0406">Ion transport</keyword>
<dbReference type="PANTHER" id="PTHR30532">
    <property type="entry name" value="IRON III DICITRATE-BINDING PERIPLASMIC PROTEIN"/>
    <property type="match status" value="1"/>
</dbReference>
<dbReference type="PROSITE" id="PS50983">
    <property type="entry name" value="FE_B12_PBP"/>
    <property type="match status" value="1"/>
</dbReference>
<evidence type="ECO:0000256" key="6">
    <source>
        <dbReference type="SAM" id="Coils"/>
    </source>
</evidence>
<dbReference type="Gene3D" id="3.40.50.1980">
    <property type="entry name" value="Nitrogenase molybdenum iron protein domain"/>
    <property type="match status" value="2"/>
</dbReference>
<dbReference type="RefSeq" id="WP_190313074.1">
    <property type="nucleotide sequence ID" value="NZ_JACNYL010000002.1"/>
</dbReference>
<dbReference type="SUPFAM" id="SSF53807">
    <property type="entry name" value="Helical backbone' metal receptor"/>
    <property type="match status" value="1"/>
</dbReference>
<evidence type="ECO:0000256" key="2">
    <source>
        <dbReference type="ARBA" id="ARBA00008814"/>
    </source>
</evidence>
<keyword evidence="4" id="KW-0408">Iron</keyword>
<keyword evidence="5 8" id="KW-0732">Signal</keyword>
<comment type="similarity">
    <text evidence="2">Belongs to the bacterial solute-binding protein 8 family.</text>
</comment>
<reference evidence="10 11" key="1">
    <citation type="submission" date="2020-08" db="EMBL/GenBank/DDBJ databases">
        <title>Sphingobacterium sp. DN00404 isolated from aquaculture water.</title>
        <authorList>
            <person name="Zhang M."/>
        </authorList>
    </citation>
    <scope>NUCLEOTIDE SEQUENCE [LARGE SCALE GENOMIC DNA]</scope>
    <source>
        <strain evidence="10 11">KCTC 42746</strain>
    </source>
</reference>
<keyword evidence="3" id="KW-0813">Transport</keyword>
<evidence type="ECO:0000259" key="9">
    <source>
        <dbReference type="PROSITE" id="PS50983"/>
    </source>
</evidence>
<feature type="domain" description="Fe/B12 periplasmic-binding" evidence="9">
    <location>
        <begin position="52"/>
        <end position="313"/>
    </location>
</feature>
<evidence type="ECO:0000256" key="5">
    <source>
        <dbReference type="ARBA" id="ARBA00022729"/>
    </source>
</evidence>
<accession>A0ABR7XRX8</accession>
<dbReference type="CDD" id="cd01140">
    <property type="entry name" value="FatB"/>
    <property type="match status" value="1"/>
</dbReference>
<dbReference type="PANTHER" id="PTHR30532:SF28">
    <property type="entry name" value="PETROBACTIN-BINDING PROTEIN YCLQ"/>
    <property type="match status" value="1"/>
</dbReference>
<feature type="region of interest" description="Disordered" evidence="7">
    <location>
        <begin position="23"/>
        <end position="43"/>
    </location>
</feature>
<sequence length="313" mass="34375">MNKLFLNCAVAALVVCASCNSGSQEKNQQSEENTVTVEHLSGSTPVKMNPENVVVLHFGALDTYDELDLQPYVKGIALSNTPKYLSSFASGDGLVDVGTIKEANIEKVNAVEPDLIIIGGRMAANYDELSKVAPTINLDIDMSNYWTSFKSNQQIIGKLYNKEEQVEKELEDIEKRIAAIKEKADASNKKALIVLTNEGRMSAYGKGSRFGIIHDVFGIQPADSNIEASTHGQSVSNEFIKEVNPDILFVIDRGAAIKRETAGLEQFANPLIQQTNAYKNDKIIFLNPEIWYLSGGGLKSIKLMLDEIEEAIK</sequence>
<organism evidence="10 11">
    <name type="scientific">Sphingobacterium chuzhouense</name>
    <dbReference type="NCBI Taxonomy" id="1742264"/>
    <lineage>
        <taxon>Bacteria</taxon>
        <taxon>Pseudomonadati</taxon>
        <taxon>Bacteroidota</taxon>
        <taxon>Sphingobacteriia</taxon>
        <taxon>Sphingobacteriales</taxon>
        <taxon>Sphingobacteriaceae</taxon>
        <taxon>Sphingobacterium</taxon>
    </lineage>
</organism>
<name>A0ABR7XRX8_9SPHI</name>
<evidence type="ECO:0000313" key="11">
    <source>
        <dbReference type="Proteomes" id="UP000651112"/>
    </source>
</evidence>
<keyword evidence="4" id="KW-0410">Iron transport</keyword>
<dbReference type="EMBL" id="JACNYL010000002">
    <property type="protein sequence ID" value="MBD1421294.1"/>
    <property type="molecule type" value="Genomic_DNA"/>
</dbReference>
<evidence type="ECO:0000256" key="1">
    <source>
        <dbReference type="ARBA" id="ARBA00004196"/>
    </source>
</evidence>
<protein>
    <submittedName>
        <fullName evidence="10">Siderophore ABC transporter substrate-binding protein</fullName>
    </submittedName>
</protein>
<feature type="coiled-coil region" evidence="6">
    <location>
        <begin position="156"/>
        <end position="190"/>
    </location>
</feature>
<dbReference type="Proteomes" id="UP000651112">
    <property type="component" value="Unassembled WGS sequence"/>
</dbReference>
<keyword evidence="11" id="KW-1185">Reference proteome</keyword>
<evidence type="ECO:0000256" key="3">
    <source>
        <dbReference type="ARBA" id="ARBA00022448"/>
    </source>
</evidence>
<dbReference type="InterPro" id="IPR002491">
    <property type="entry name" value="ABC_transptr_periplasmic_BD"/>
</dbReference>
<comment type="subcellular location">
    <subcellularLocation>
        <location evidence="1">Cell envelope</location>
    </subcellularLocation>
</comment>
<evidence type="ECO:0000256" key="4">
    <source>
        <dbReference type="ARBA" id="ARBA00022496"/>
    </source>
</evidence>
<dbReference type="Pfam" id="PF01497">
    <property type="entry name" value="Peripla_BP_2"/>
    <property type="match status" value="1"/>
</dbReference>
<comment type="caution">
    <text evidence="10">The sequence shown here is derived from an EMBL/GenBank/DDBJ whole genome shotgun (WGS) entry which is preliminary data.</text>
</comment>
<feature type="chain" id="PRO_5045243084" evidence="8">
    <location>
        <begin position="24"/>
        <end position="313"/>
    </location>
</feature>
<proteinExistence type="inferred from homology"/>
<gene>
    <name evidence="10" type="ORF">H8B21_06875</name>
</gene>
<dbReference type="InterPro" id="IPR051313">
    <property type="entry name" value="Bact_iron-sidero_bind"/>
</dbReference>
<dbReference type="InterPro" id="IPR033870">
    <property type="entry name" value="FatB"/>
</dbReference>
<evidence type="ECO:0000256" key="8">
    <source>
        <dbReference type="SAM" id="SignalP"/>
    </source>
</evidence>
<feature type="signal peptide" evidence="8">
    <location>
        <begin position="1"/>
        <end position="23"/>
    </location>
</feature>
<evidence type="ECO:0000256" key="7">
    <source>
        <dbReference type="SAM" id="MobiDB-lite"/>
    </source>
</evidence>
<keyword evidence="6" id="KW-0175">Coiled coil</keyword>